<dbReference type="EMBL" id="CAIM01000017">
    <property type="protein sequence ID" value="CCI15088.1"/>
    <property type="molecule type" value="Genomic_DNA"/>
</dbReference>
<dbReference type="HOGENOM" id="CLU_176228_0_0_3"/>
<sequence length="106" mass="12031">MQSIKKQFVTDENLKPVAVIINYQDWQKIEALLQQQEEKLLSQLESTEAVVWSPQVDQSAVQALSDLKGEQEDSTESFKALAAYAGSIQLTIDPLEYQSETRNSWL</sequence>
<organism evidence="1 2">
    <name type="scientific">Microcystis aeruginosa PCC 9807</name>
    <dbReference type="NCBI Taxonomy" id="1160283"/>
    <lineage>
        <taxon>Bacteria</taxon>
        <taxon>Bacillati</taxon>
        <taxon>Cyanobacteriota</taxon>
        <taxon>Cyanophyceae</taxon>
        <taxon>Oscillatoriophycideae</taxon>
        <taxon>Chroococcales</taxon>
        <taxon>Microcystaceae</taxon>
        <taxon>Microcystis</taxon>
    </lineage>
</organism>
<proteinExistence type="predicted"/>
<dbReference type="AlphaFoldDB" id="I4GZ64"/>
<evidence type="ECO:0000313" key="2">
    <source>
        <dbReference type="Proteomes" id="UP000003613"/>
    </source>
</evidence>
<dbReference type="RefSeq" id="WP_002786172.1">
    <property type="nucleotide sequence ID" value="NZ_HE973326.1"/>
</dbReference>
<gene>
    <name evidence="1" type="ORF">MICAF_1130016</name>
</gene>
<dbReference type="InterPro" id="IPR049537">
    <property type="entry name" value="RelB-like"/>
</dbReference>
<reference evidence="1 2" key="1">
    <citation type="submission" date="2012-04" db="EMBL/GenBank/DDBJ databases">
        <authorList>
            <person name="Genoscope - CEA"/>
        </authorList>
    </citation>
    <scope>NUCLEOTIDE SEQUENCE [LARGE SCALE GENOMIC DNA]</scope>
    <source>
        <strain evidence="1 2">9807</strain>
    </source>
</reference>
<comment type="caution">
    <text evidence="1">The sequence shown here is derived from an EMBL/GenBank/DDBJ whole genome shotgun (WGS) entry which is preliminary data.</text>
</comment>
<dbReference type="Proteomes" id="UP000003613">
    <property type="component" value="Unassembled WGS sequence"/>
</dbReference>
<accession>I4GZ64</accession>
<name>I4GZ64_MICAE</name>
<evidence type="ECO:0000313" key="1">
    <source>
        <dbReference type="EMBL" id="CCI15088.1"/>
    </source>
</evidence>
<protein>
    <submittedName>
        <fullName evidence="1">Uncharacterized protein</fullName>
    </submittedName>
</protein>
<dbReference type="Pfam" id="PF18506">
    <property type="entry name" value="RelB-like"/>
    <property type="match status" value="1"/>
</dbReference>